<keyword evidence="2" id="KW-0472">Membrane</keyword>
<name>M2YF00_9MICC</name>
<dbReference type="STRING" id="71999.KPaMU14_11750"/>
<reference evidence="3 4" key="1">
    <citation type="journal article" date="2014" name="Genome Announc.">
        <title>Draft Genome Sequence of Kocuria palustris PEL.</title>
        <authorList>
            <person name="Sharma G."/>
            <person name="Khatri I."/>
            <person name="Subramanian S."/>
        </authorList>
    </citation>
    <scope>NUCLEOTIDE SEQUENCE [LARGE SCALE GENOMIC DNA]</scope>
    <source>
        <strain evidence="3 4">PEL</strain>
    </source>
</reference>
<feature type="transmembrane region" description="Helical" evidence="2">
    <location>
        <begin position="262"/>
        <end position="280"/>
    </location>
</feature>
<feature type="region of interest" description="Disordered" evidence="1">
    <location>
        <begin position="499"/>
        <end position="529"/>
    </location>
</feature>
<sequence>MTGPAEALVLAAVCALGGAAVLWLLRAAFRAPKAFAGVVAVSTVISQTAQTVTGSSAVGYMDELCVLLAVVLFTLRRLRDHGSVRCFAALWLFLAFGLLGVLSGLVHSVPLGITVTGAFLFLKGPMLAFALAQLDWRREEIPGLIRGGAVAVVVILLFTAANAAAPAAWNDFISAGTVELSERGGIASLSGPFNHPVGLGTTMSLAFIAILAYRSTIRRSRISLALLIGSGLACLLAFRRKSIASALVVSLGIRASLPGKKAMYLTSLAILTPVALILGWDTLTRVVDATLTEYLSDVSQTARIRLTLDSIPLALGAFPLGVGFGRFASFTAAENYSPYYQELGYTRIWGMTGHDEVDFLSDTFWPAPLAETGVLGLLCYIGGLVMLGLPAWRMMRRSQDQHLRWIGSVGVGWLAAMAIESVAAPVFVAPPMYGLPFLLSGVVLALTAEPTTAAASVGAPEPVTAAGPASASGPGSASEPVSASGAVIAPWASAAVTVPWAQGGPEPVGPQPGRPGGSDPPESDPGRRA</sequence>
<dbReference type="RefSeq" id="WP_006214096.1">
    <property type="nucleotide sequence ID" value="NZ_ANHZ02000005.1"/>
</dbReference>
<organism evidence="3 4">
    <name type="scientific">Kocuria palustris PEL</name>
    <dbReference type="NCBI Taxonomy" id="1236550"/>
    <lineage>
        <taxon>Bacteria</taxon>
        <taxon>Bacillati</taxon>
        <taxon>Actinomycetota</taxon>
        <taxon>Actinomycetes</taxon>
        <taxon>Micrococcales</taxon>
        <taxon>Micrococcaceae</taxon>
        <taxon>Kocuria</taxon>
    </lineage>
</organism>
<dbReference type="AlphaFoldDB" id="M2YF00"/>
<feature type="transmembrane region" description="Helical" evidence="2">
    <location>
        <begin position="87"/>
        <end position="105"/>
    </location>
</feature>
<feature type="transmembrane region" description="Helical" evidence="2">
    <location>
        <begin position="224"/>
        <end position="242"/>
    </location>
</feature>
<feature type="compositionally biased region" description="Low complexity" evidence="1">
    <location>
        <begin position="462"/>
        <end position="482"/>
    </location>
</feature>
<dbReference type="EMBL" id="ANHZ02000005">
    <property type="protein sequence ID" value="EME37169.1"/>
    <property type="molecule type" value="Genomic_DNA"/>
</dbReference>
<evidence type="ECO:0000313" key="3">
    <source>
        <dbReference type="EMBL" id="EME37169.1"/>
    </source>
</evidence>
<gene>
    <name evidence="3" type="ORF">C884_02083</name>
</gene>
<feature type="transmembrane region" description="Helical" evidence="2">
    <location>
        <begin position="144"/>
        <end position="165"/>
    </location>
</feature>
<feature type="transmembrane region" description="Helical" evidence="2">
    <location>
        <begin position="405"/>
        <end position="428"/>
    </location>
</feature>
<evidence type="ECO:0000313" key="4">
    <source>
        <dbReference type="Proteomes" id="UP000009877"/>
    </source>
</evidence>
<comment type="caution">
    <text evidence="3">The sequence shown here is derived from an EMBL/GenBank/DDBJ whole genome shotgun (WGS) entry which is preliminary data.</text>
</comment>
<keyword evidence="4" id="KW-1185">Reference proteome</keyword>
<feature type="transmembrane region" description="Helical" evidence="2">
    <location>
        <begin position="374"/>
        <end position="393"/>
    </location>
</feature>
<feature type="region of interest" description="Disordered" evidence="1">
    <location>
        <begin position="455"/>
        <end position="482"/>
    </location>
</feature>
<keyword evidence="2" id="KW-1133">Transmembrane helix</keyword>
<proteinExistence type="predicted"/>
<accession>M2YF00</accession>
<feature type="transmembrane region" description="Helical" evidence="2">
    <location>
        <begin position="54"/>
        <end position="75"/>
    </location>
</feature>
<evidence type="ECO:0000256" key="2">
    <source>
        <dbReference type="SAM" id="Phobius"/>
    </source>
</evidence>
<evidence type="ECO:0000256" key="1">
    <source>
        <dbReference type="SAM" id="MobiDB-lite"/>
    </source>
</evidence>
<keyword evidence="2" id="KW-0812">Transmembrane</keyword>
<feature type="transmembrane region" description="Helical" evidence="2">
    <location>
        <begin position="313"/>
        <end position="333"/>
    </location>
</feature>
<feature type="transmembrane region" description="Helical" evidence="2">
    <location>
        <begin position="193"/>
        <end position="212"/>
    </location>
</feature>
<feature type="transmembrane region" description="Helical" evidence="2">
    <location>
        <begin position="111"/>
        <end position="132"/>
    </location>
</feature>
<dbReference type="Proteomes" id="UP000009877">
    <property type="component" value="Unassembled WGS sequence"/>
</dbReference>
<protein>
    <submittedName>
        <fullName evidence="3">Uncharacterized protein</fullName>
    </submittedName>
</protein>